<name>M0KWI0_9EURY</name>
<evidence type="ECO:0000256" key="3">
    <source>
        <dbReference type="RuleBase" id="RU003719"/>
    </source>
</evidence>
<dbReference type="Pfam" id="PF00389">
    <property type="entry name" value="2-Hacid_dh"/>
    <property type="match status" value="1"/>
</dbReference>
<dbReference type="FunFam" id="3.40.50.720:FF:000363">
    <property type="entry name" value="D-isomer specific 2-hydroxyacid dehydrogenase"/>
    <property type="match status" value="1"/>
</dbReference>
<evidence type="ECO:0000259" key="4">
    <source>
        <dbReference type="Pfam" id="PF00389"/>
    </source>
</evidence>
<dbReference type="PANTHER" id="PTHR43333:SF1">
    <property type="entry name" value="D-ISOMER SPECIFIC 2-HYDROXYACID DEHYDROGENASE NAD-BINDING DOMAIN-CONTAINING PROTEIN"/>
    <property type="match status" value="1"/>
</dbReference>
<evidence type="ECO:0000256" key="1">
    <source>
        <dbReference type="ARBA" id="ARBA00023002"/>
    </source>
</evidence>
<dbReference type="NCBIfam" id="NF041369">
    <property type="entry name" value="Dhydh_Halo"/>
    <property type="match status" value="1"/>
</dbReference>
<dbReference type="InterPro" id="IPR036291">
    <property type="entry name" value="NAD(P)-bd_dom_sf"/>
</dbReference>
<dbReference type="InterPro" id="IPR054891">
    <property type="entry name" value="Dhydh_Halo"/>
</dbReference>
<evidence type="ECO:0000313" key="6">
    <source>
        <dbReference type="EMBL" id="EMA25253.1"/>
    </source>
</evidence>
<gene>
    <name evidence="6" type="ORF">C442_02306</name>
</gene>
<dbReference type="InterPro" id="IPR006140">
    <property type="entry name" value="D-isomer_DH_NAD-bd"/>
</dbReference>
<dbReference type="InterPro" id="IPR029753">
    <property type="entry name" value="D-isomer_DH_CS"/>
</dbReference>
<dbReference type="Gene3D" id="3.40.50.720">
    <property type="entry name" value="NAD(P)-binding Rossmann-like Domain"/>
    <property type="match status" value="2"/>
</dbReference>
<proteinExistence type="inferred from homology"/>
<evidence type="ECO:0000313" key="7">
    <source>
        <dbReference type="Proteomes" id="UP000011623"/>
    </source>
</evidence>
<dbReference type="AlphaFoldDB" id="M0KWI0"/>
<keyword evidence="7" id="KW-1185">Reference proteome</keyword>
<dbReference type="PATRIC" id="fig|1227452.3.peg.467"/>
<dbReference type="InterPro" id="IPR006139">
    <property type="entry name" value="D-isomer_2_OHA_DH_cat_dom"/>
</dbReference>
<dbReference type="PROSITE" id="PS00671">
    <property type="entry name" value="D_2_HYDROXYACID_DH_3"/>
    <property type="match status" value="1"/>
</dbReference>
<reference evidence="6 7" key="1">
    <citation type="journal article" date="2014" name="PLoS Genet.">
        <title>Phylogenetically driven sequencing of extremely halophilic archaea reveals strategies for static and dynamic osmo-response.</title>
        <authorList>
            <person name="Becker E.A."/>
            <person name="Seitzer P.M."/>
            <person name="Tritt A."/>
            <person name="Larsen D."/>
            <person name="Krusor M."/>
            <person name="Yao A.I."/>
            <person name="Wu D."/>
            <person name="Madern D."/>
            <person name="Eisen J.A."/>
            <person name="Darling A.E."/>
            <person name="Facciotti M.T."/>
        </authorList>
    </citation>
    <scope>NUCLEOTIDE SEQUENCE [LARGE SCALE GENOMIC DNA]</scope>
    <source>
        <strain evidence="6 7">JCM 13557</strain>
    </source>
</reference>
<accession>M0KWI0</accession>
<keyword evidence="2" id="KW-0520">NAD</keyword>
<evidence type="ECO:0000259" key="5">
    <source>
        <dbReference type="Pfam" id="PF02826"/>
    </source>
</evidence>
<dbReference type="CDD" id="cd05300">
    <property type="entry name" value="2-Hacid_dh_1"/>
    <property type="match status" value="1"/>
</dbReference>
<evidence type="ECO:0000256" key="2">
    <source>
        <dbReference type="ARBA" id="ARBA00023027"/>
    </source>
</evidence>
<sequence>MSGLQFGKKHYTIATPAACMDIARIAVHESVAKACPLEAMVAALQGPDVPVETVGDDASFDASDCVVTFSPREAFLDAAWVHGIRAGYDEFDVDAYEAAGTVLTNSTGIHGDTVPETVVGYLTAFARRLHVYRDRQGDSDWTQEPYDAPFTLTGEQVCVVGLGTIGQGVADRTDALGMDVVGVRRSGDPAENVERVYTPDELDAAVADARFVVLCCPLTEETEGMVDAALLAQMRADSYLVNVARGPVVVEDALLNALDDGTIAGAALDAHWEEPLPDDHPLWDHESAIVTPHVAASTSRYHEDIAALVQENVERIDRGESLRNRVA</sequence>
<feature type="domain" description="D-isomer specific 2-hydroxyacid dehydrogenase NAD-binding" evidence="5">
    <location>
        <begin position="120"/>
        <end position="295"/>
    </location>
</feature>
<dbReference type="GO" id="GO:0051287">
    <property type="term" value="F:NAD binding"/>
    <property type="evidence" value="ECO:0007669"/>
    <property type="project" value="InterPro"/>
</dbReference>
<protein>
    <submittedName>
        <fullName evidence="6">Phosphoglycerate dehydrogenase</fullName>
    </submittedName>
</protein>
<dbReference type="GO" id="GO:0016616">
    <property type="term" value="F:oxidoreductase activity, acting on the CH-OH group of donors, NAD or NADP as acceptor"/>
    <property type="evidence" value="ECO:0007669"/>
    <property type="project" value="InterPro"/>
</dbReference>
<comment type="caution">
    <text evidence="6">The sequence shown here is derived from an EMBL/GenBank/DDBJ whole genome shotgun (WGS) entry which is preliminary data.</text>
</comment>
<organism evidence="6 7">
    <name type="scientific">Haloarcula amylolytica JCM 13557</name>
    <dbReference type="NCBI Taxonomy" id="1227452"/>
    <lineage>
        <taxon>Archaea</taxon>
        <taxon>Methanobacteriati</taxon>
        <taxon>Methanobacteriota</taxon>
        <taxon>Stenosarchaea group</taxon>
        <taxon>Halobacteria</taxon>
        <taxon>Halobacteriales</taxon>
        <taxon>Haloarculaceae</taxon>
        <taxon>Haloarcula</taxon>
    </lineage>
</organism>
<dbReference type="Pfam" id="PF02826">
    <property type="entry name" value="2-Hacid_dh_C"/>
    <property type="match status" value="1"/>
</dbReference>
<feature type="domain" description="D-isomer specific 2-hydroxyacid dehydrogenase catalytic" evidence="4">
    <location>
        <begin position="80"/>
        <end position="326"/>
    </location>
</feature>
<keyword evidence="1 3" id="KW-0560">Oxidoreductase</keyword>
<dbReference type="SUPFAM" id="SSF51735">
    <property type="entry name" value="NAD(P)-binding Rossmann-fold domains"/>
    <property type="match status" value="1"/>
</dbReference>
<dbReference type="PANTHER" id="PTHR43333">
    <property type="entry name" value="2-HACID_DH_C DOMAIN-CONTAINING PROTEIN"/>
    <property type="match status" value="1"/>
</dbReference>
<comment type="similarity">
    <text evidence="3">Belongs to the D-isomer specific 2-hydroxyacid dehydrogenase family.</text>
</comment>
<dbReference type="EMBL" id="AOLW01000007">
    <property type="protein sequence ID" value="EMA25253.1"/>
    <property type="molecule type" value="Genomic_DNA"/>
</dbReference>
<dbReference type="Proteomes" id="UP000011623">
    <property type="component" value="Unassembled WGS sequence"/>
</dbReference>